<name>A0AAN8X414_HALRR</name>
<gene>
    <name evidence="4" type="ORF">SK128_020371</name>
</gene>
<dbReference type="PANTHER" id="PTHR23278">
    <property type="entry name" value="SIDESTEP PROTEIN"/>
    <property type="match status" value="1"/>
</dbReference>
<dbReference type="InterPro" id="IPR036116">
    <property type="entry name" value="FN3_sf"/>
</dbReference>
<evidence type="ECO:0000313" key="5">
    <source>
        <dbReference type="Proteomes" id="UP001381693"/>
    </source>
</evidence>
<comment type="caution">
    <text evidence="4">The sequence shown here is derived from an EMBL/GenBank/DDBJ whole genome shotgun (WGS) entry which is preliminary data.</text>
</comment>
<feature type="region of interest" description="Disordered" evidence="1">
    <location>
        <begin position="303"/>
        <end position="328"/>
    </location>
</feature>
<dbReference type="InterPro" id="IPR003961">
    <property type="entry name" value="FN3_dom"/>
</dbReference>
<feature type="transmembrane region" description="Helical" evidence="2">
    <location>
        <begin position="170"/>
        <end position="197"/>
    </location>
</feature>
<keyword evidence="2" id="KW-0472">Membrane</keyword>
<dbReference type="Proteomes" id="UP001381693">
    <property type="component" value="Unassembled WGS sequence"/>
</dbReference>
<keyword evidence="5" id="KW-1185">Reference proteome</keyword>
<organism evidence="4 5">
    <name type="scientific">Halocaridina rubra</name>
    <name type="common">Hawaiian red shrimp</name>
    <dbReference type="NCBI Taxonomy" id="373956"/>
    <lineage>
        <taxon>Eukaryota</taxon>
        <taxon>Metazoa</taxon>
        <taxon>Ecdysozoa</taxon>
        <taxon>Arthropoda</taxon>
        <taxon>Crustacea</taxon>
        <taxon>Multicrustacea</taxon>
        <taxon>Malacostraca</taxon>
        <taxon>Eumalacostraca</taxon>
        <taxon>Eucarida</taxon>
        <taxon>Decapoda</taxon>
        <taxon>Pleocyemata</taxon>
        <taxon>Caridea</taxon>
        <taxon>Atyoidea</taxon>
        <taxon>Atyidae</taxon>
        <taxon>Halocaridina</taxon>
    </lineage>
</organism>
<evidence type="ECO:0000256" key="2">
    <source>
        <dbReference type="SAM" id="Phobius"/>
    </source>
</evidence>
<keyword evidence="2" id="KW-1133">Transmembrane helix</keyword>
<dbReference type="PANTHER" id="PTHR23278:SF19">
    <property type="entry name" value="OBSCURIN"/>
    <property type="match status" value="1"/>
</dbReference>
<evidence type="ECO:0000259" key="3">
    <source>
        <dbReference type="PROSITE" id="PS50853"/>
    </source>
</evidence>
<evidence type="ECO:0000313" key="4">
    <source>
        <dbReference type="EMBL" id="KAK7071659.1"/>
    </source>
</evidence>
<dbReference type="PROSITE" id="PS50853">
    <property type="entry name" value="FN3"/>
    <property type="match status" value="1"/>
</dbReference>
<feature type="compositionally biased region" description="Low complexity" evidence="1">
    <location>
        <begin position="306"/>
        <end position="328"/>
    </location>
</feature>
<keyword evidence="2" id="KW-0812">Transmembrane</keyword>
<dbReference type="EMBL" id="JAXCGZ010014092">
    <property type="protein sequence ID" value="KAK7071659.1"/>
    <property type="molecule type" value="Genomic_DNA"/>
</dbReference>
<dbReference type="AlphaFoldDB" id="A0AAN8X414"/>
<protein>
    <recommendedName>
        <fullName evidence="3">Fibronectin type-III domain-containing protein</fullName>
    </recommendedName>
</protein>
<reference evidence="4 5" key="1">
    <citation type="submission" date="2023-11" db="EMBL/GenBank/DDBJ databases">
        <title>Halocaridina rubra genome assembly.</title>
        <authorList>
            <person name="Smith C."/>
        </authorList>
    </citation>
    <scope>NUCLEOTIDE SEQUENCE [LARGE SCALE GENOMIC DNA]</scope>
    <source>
        <strain evidence="4">EP-1</strain>
        <tissue evidence="4">Whole</tissue>
    </source>
</reference>
<dbReference type="SUPFAM" id="SSF49265">
    <property type="entry name" value="Fibronectin type III"/>
    <property type="match status" value="1"/>
</dbReference>
<sequence>MNSSTGLVDLALNLYNSSGRTSILRYTPKTHLDFGDLLCWAINDIGLQKEPCIFRIIPAAKPEAVSGCVAERNSTMPVSYLVVSCIPGWNGGLNQTFTLEVRQAARELILDEFRHATEPFFVITGVKVGVEYLLTVTAANSRGSSAPITISYTARSASADKVVSPHAHNILLTLAPFLVLLMGVLVAVSACVGVGVIMARRGRRRKNGAQILYAGPIKDGHENHDVHTLICVNKDYEKEDFDQTSENKVSPDAFYANPGSLLNNNGAIGARETDVLLRDSLAPMNGFGPMICRAPLASTDSLGRYSTHSSTCTTSSKTSRSSRASSSTVALNPDYVAKEEAAAAAAAAAAGETPCSPLMLLPKESSV</sequence>
<proteinExistence type="predicted"/>
<feature type="domain" description="Fibronectin type-III" evidence="3">
    <location>
        <begin position="61"/>
        <end position="159"/>
    </location>
</feature>
<dbReference type="CDD" id="cd00063">
    <property type="entry name" value="FN3"/>
    <property type="match status" value="1"/>
</dbReference>
<evidence type="ECO:0000256" key="1">
    <source>
        <dbReference type="SAM" id="MobiDB-lite"/>
    </source>
</evidence>
<accession>A0AAN8X414</accession>